<dbReference type="InterPro" id="IPR023296">
    <property type="entry name" value="Glyco_hydro_beta-prop_sf"/>
</dbReference>
<comment type="catalytic activity">
    <reaction evidence="1 15">
        <text>Endohydrolysis of (1-&gt;5)-alpha-arabinofuranosidic linkages in (1-&gt;5)-arabinans.</text>
        <dbReference type="EC" id="3.2.1.99"/>
    </reaction>
</comment>
<evidence type="ECO:0000256" key="6">
    <source>
        <dbReference type="ARBA" id="ARBA00022525"/>
    </source>
</evidence>
<evidence type="ECO:0000256" key="8">
    <source>
        <dbReference type="ARBA" id="ARBA00022729"/>
    </source>
</evidence>
<keyword evidence="18" id="KW-1185">Reference proteome</keyword>
<proteinExistence type="inferred from homology"/>
<dbReference type="EMBL" id="JBFXLU010000032">
    <property type="protein sequence ID" value="KAL2851073.1"/>
    <property type="molecule type" value="Genomic_DNA"/>
</dbReference>
<accession>A0ABR4KFN0</accession>
<dbReference type="InterPro" id="IPR050727">
    <property type="entry name" value="GH43_arabinanases"/>
</dbReference>
<evidence type="ECO:0000256" key="12">
    <source>
        <dbReference type="ARBA" id="ARBA00023295"/>
    </source>
</evidence>
<organism evidence="17 18">
    <name type="scientific">Aspergillus pseudoustus</name>
    <dbReference type="NCBI Taxonomy" id="1810923"/>
    <lineage>
        <taxon>Eukaryota</taxon>
        <taxon>Fungi</taxon>
        <taxon>Dikarya</taxon>
        <taxon>Ascomycota</taxon>
        <taxon>Pezizomycotina</taxon>
        <taxon>Eurotiomycetes</taxon>
        <taxon>Eurotiomycetidae</taxon>
        <taxon>Eurotiales</taxon>
        <taxon>Aspergillaceae</taxon>
        <taxon>Aspergillus</taxon>
        <taxon>Aspergillus subgen. Nidulantes</taxon>
    </lineage>
</organism>
<name>A0ABR4KFN0_9EURO</name>
<comment type="caution">
    <text evidence="17">The sequence shown here is derived from an EMBL/GenBank/DDBJ whole genome shotgun (WGS) entry which is preliminary data.</text>
</comment>
<keyword evidence="9 15" id="KW-0378">Hydrolase</keyword>
<dbReference type="Pfam" id="PF04616">
    <property type="entry name" value="Glyco_hydro_43"/>
    <property type="match status" value="1"/>
</dbReference>
<dbReference type="EC" id="3.2.1.99" evidence="5 15"/>
<protein>
    <recommendedName>
        <fullName evidence="5 15">Arabinan endo-1,5-alpha-L-arabinosidase</fullName>
        <ecNumber evidence="5 15">3.2.1.99</ecNumber>
    </recommendedName>
</protein>
<evidence type="ECO:0000256" key="13">
    <source>
        <dbReference type="ARBA" id="ARBA00023326"/>
    </source>
</evidence>
<evidence type="ECO:0000313" key="18">
    <source>
        <dbReference type="Proteomes" id="UP001610446"/>
    </source>
</evidence>
<dbReference type="PANTHER" id="PTHR43301:SF7">
    <property type="entry name" value="ARABINAN ENDO-1,5-ALPHA-L-ARABINOSIDASE C"/>
    <property type="match status" value="1"/>
</dbReference>
<evidence type="ECO:0000256" key="9">
    <source>
        <dbReference type="ARBA" id="ARBA00022801"/>
    </source>
</evidence>
<evidence type="ECO:0000256" key="10">
    <source>
        <dbReference type="ARBA" id="ARBA00023180"/>
    </source>
</evidence>
<evidence type="ECO:0000256" key="4">
    <source>
        <dbReference type="ARBA" id="ARBA00009865"/>
    </source>
</evidence>
<keyword evidence="12 15" id="KW-0326">Glycosidase</keyword>
<comment type="function">
    <text evidence="14">Endo-1,5-alpha-L-arabinanase involved in degradation of pectin. Its preferred substrate is linear 1,5-alpha-L-arabinan.</text>
</comment>
<evidence type="ECO:0000256" key="16">
    <source>
        <dbReference type="SAM" id="SignalP"/>
    </source>
</evidence>
<evidence type="ECO:0000313" key="17">
    <source>
        <dbReference type="EMBL" id="KAL2851073.1"/>
    </source>
</evidence>
<feature type="chain" id="PRO_5046622155" description="Arabinan endo-1,5-alpha-L-arabinosidase" evidence="16">
    <location>
        <begin position="23"/>
        <end position="328"/>
    </location>
</feature>
<comment type="pathway">
    <text evidence="3 15">Glycan metabolism; L-arabinan degradation.</text>
</comment>
<gene>
    <name evidence="17" type="ORF">BJY01DRAFT_122144</name>
</gene>
<evidence type="ECO:0000256" key="7">
    <source>
        <dbReference type="ARBA" id="ARBA00022651"/>
    </source>
</evidence>
<evidence type="ECO:0000256" key="3">
    <source>
        <dbReference type="ARBA" id="ARBA00004834"/>
    </source>
</evidence>
<dbReference type="PANTHER" id="PTHR43301">
    <property type="entry name" value="ARABINAN ENDO-1,5-ALPHA-L-ARABINOSIDASE"/>
    <property type="match status" value="1"/>
</dbReference>
<evidence type="ECO:0000256" key="15">
    <source>
        <dbReference type="PIRNR" id="PIRNR026534"/>
    </source>
</evidence>
<keyword evidence="8 16" id="KW-0732">Signal</keyword>
<keyword evidence="7" id="KW-0858">Xylan degradation</keyword>
<keyword evidence="13" id="KW-0624">Polysaccharide degradation</keyword>
<reference evidence="17 18" key="1">
    <citation type="submission" date="2024-07" db="EMBL/GenBank/DDBJ databases">
        <title>Section-level genome sequencing and comparative genomics of Aspergillus sections Usti and Cavernicolus.</title>
        <authorList>
            <consortium name="Lawrence Berkeley National Laboratory"/>
            <person name="Nybo J.L."/>
            <person name="Vesth T.C."/>
            <person name="Theobald S."/>
            <person name="Frisvad J.C."/>
            <person name="Larsen T.O."/>
            <person name="Kjaerboelling I."/>
            <person name="Rothschild-Mancinelli K."/>
            <person name="Lyhne E.K."/>
            <person name="Kogle M.E."/>
            <person name="Barry K."/>
            <person name="Clum A."/>
            <person name="Na H."/>
            <person name="Ledsgaard L."/>
            <person name="Lin J."/>
            <person name="Lipzen A."/>
            <person name="Kuo A."/>
            <person name="Riley R."/>
            <person name="Mondo S."/>
            <person name="Labutti K."/>
            <person name="Haridas S."/>
            <person name="Pangalinan J."/>
            <person name="Salamov A.A."/>
            <person name="Simmons B.A."/>
            <person name="Magnuson J.K."/>
            <person name="Chen J."/>
            <person name="Drula E."/>
            <person name="Henrissat B."/>
            <person name="Wiebenga A."/>
            <person name="Lubbers R.J."/>
            <person name="Gomes A.C."/>
            <person name="Makela M.R."/>
            <person name="Stajich J."/>
            <person name="Grigoriev I.V."/>
            <person name="Mortensen U.H."/>
            <person name="De Vries R.P."/>
            <person name="Baker S.E."/>
            <person name="Andersen M.R."/>
        </authorList>
    </citation>
    <scope>NUCLEOTIDE SEQUENCE [LARGE SCALE GENOMIC DNA]</scope>
    <source>
        <strain evidence="17 18">CBS 123904</strain>
    </source>
</reference>
<keyword evidence="6" id="KW-0964">Secreted</keyword>
<keyword evidence="11" id="KW-0119">Carbohydrate metabolism</keyword>
<evidence type="ECO:0000256" key="1">
    <source>
        <dbReference type="ARBA" id="ARBA00000375"/>
    </source>
</evidence>
<evidence type="ECO:0000256" key="11">
    <source>
        <dbReference type="ARBA" id="ARBA00023277"/>
    </source>
</evidence>
<evidence type="ECO:0000256" key="2">
    <source>
        <dbReference type="ARBA" id="ARBA00004613"/>
    </source>
</evidence>
<evidence type="ECO:0000256" key="5">
    <source>
        <dbReference type="ARBA" id="ARBA00012586"/>
    </source>
</evidence>
<evidence type="ECO:0000256" key="14">
    <source>
        <dbReference type="ARBA" id="ARBA00025221"/>
    </source>
</evidence>
<dbReference type="Proteomes" id="UP001610446">
    <property type="component" value="Unassembled WGS sequence"/>
</dbReference>
<sequence length="328" mass="35390">MKIPTVPSLLATALAAASLVDAQYADPGECTGDCWAHDPGFQVRQSDGRYFRFSTGGGIHIHSSDSLTGPWEAAGEVLPGGSEVQHEGNDNLWAPDLHYDSEADTYYLYYSVSTLGSRDSVIGIASSSTLETGSWTDHGGLFRSEADGNFNAIDANFATIGGQPILTFGSYWNGIHQVPLSGPLDLASGAQARNIAYNSTGNHAIEAGYVIYRRGWYYLFFSSGRAGEYTANPPAPGEEYRIVVCRSSEGRGGFVDREGRSCLTENGGTTVLASHGNVYGPGGQGLFEDRTRGWVLYYHYANPTIGLETSDYQFGWNALQWSDGWPSV</sequence>
<comment type="subcellular location">
    <subcellularLocation>
        <location evidence="2">Secreted</location>
    </subcellularLocation>
</comment>
<feature type="signal peptide" evidence="16">
    <location>
        <begin position="1"/>
        <end position="22"/>
    </location>
</feature>
<dbReference type="InterPro" id="IPR006710">
    <property type="entry name" value="Glyco_hydro_43"/>
</dbReference>
<dbReference type="CDD" id="cd18831">
    <property type="entry name" value="GH43_AnAbnA-like"/>
    <property type="match status" value="1"/>
</dbReference>
<comment type="similarity">
    <text evidence="4 15">Belongs to the glycosyl hydrolase 43 family.</text>
</comment>
<keyword evidence="10" id="KW-0325">Glycoprotein</keyword>
<dbReference type="PIRSF" id="PIRSF026534">
    <property type="entry name" value="Endo_alpha-L-arabinosidase"/>
    <property type="match status" value="1"/>
</dbReference>
<dbReference type="Gene3D" id="2.115.10.20">
    <property type="entry name" value="Glycosyl hydrolase domain, family 43"/>
    <property type="match status" value="1"/>
</dbReference>
<dbReference type="SUPFAM" id="SSF75005">
    <property type="entry name" value="Arabinanase/levansucrase/invertase"/>
    <property type="match status" value="1"/>
</dbReference>
<dbReference type="InterPro" id="IPR016840">
    <property type="entry name" value="Glyco_hydro_43_endo_a_Ara-ase"/>
</dbReference>